<dbReference type="EMBL" id="QJKJ01000849">
    <property type="protein sequence ID" value="RDY10400.1"/>
    <property type="molecule type" value="Genomic_DNA"/>
</dbReference>
<organism evidence="1 2">
    <name type="scientific">Mucuna pruriens</name>
    <name type="common">Velvet bean</name>
    <name type="synonym">Dolichos pruriens</name>
    <dbReference type="NCBI Taxonomy" id="157652"/>
    <lineage>
        <taxon>Eukaryota</taxon>
        <taxon>Viridiplantae</taxon>
        <taxon>Streptophyta</taxon>
        <taxon>Embryophyta</taxon>
        <taxon>Tracheophyta</taxon>
        <taxon>Spermatophyta</taxon>
        <taxon>Magnoliopsida</taxon>
        <taxon>eudicotyledons</taxon>
        <taxon>Gunneridae</taxon>
        <taxon>Pentapetalae</taxon>
        <taxon>rosids</taxon>
        <taxon>fabids</taxon>
        <taxon>Fabales</taxon>
        <taxon>Fabaceae</taxon>
        <taxon>Papilionoideae</taxon>
        <taxon>50 kb inversion clade</taxon>
        <taxon>NPAAA clade</taxon>
        <taxon>indigoferoid/millettioid clade</taxon>
        <taxon>Phaseoleae</taxon>
        <taxon>Mucuna</taxon>
    </lineage>
</organism>
<dbReference type="Proteomes" id="UP000257109">
    <property type="component" value="Unassembled WGS sequence"/>
</dbReference>
<feature type="non-terminal residue" evidence="1">
    <location>
        <position position="1"/>
    </location>
</feature>
<keyword evidence="2" id="KW-1185">Reference proteome</keyword>
<accession>A0A371I5T5</accession>
<evidence type="ECO:0000313" key="2">
    <source>
        <dbReference type="Proteomes" id="UP000257109"/>
    </source>
</evidence>
<protein>
    <submittedName>
        <fullName evidence="1">Uncharacterized protein</fullName>
    </submittedName>
</protein>
<name>A0A371I5T5_MUCPR</name>
<reference evidence="1" key="1">
    <citation type="submission" date="2018-05" db="EMBL/GenBank/DDBJ databases">
        <title>Draft genome of Mucuna pruriens seed.</title>
        <authorList>
            <person name="Nnadi N.E."/>
            <person name="Vos R."/>
            <person name="Hasami M.H."/>
            <person name="Devisetty U.K."/>
            <person name="Aguiy J.C."/>
        </authorList>
    </citation>
    <scope>NUCLEOTIDE SEQUENCE [LARGE SCALE GENOMIC DNA]</scope>
    <source>
        <strain evidence="1">JCA_2017</strain>
    </source>
</reference>
<evidence type="ECO:0000313" key="1">
    <source>
        <dbReference type="EMBL" id="RDY10400.1"/>
    </source>
</evidence>
<proteinExistence type="predicted"/>
<comment type="caution">
    <text evidence="1">The sequence shown here is derived from an EMBL/GenBank/DDBJ whole genome shotgun (WGS) entry which is preliminary data.</text>
</comment>
<sequence>FFLSRSLRTNRHTKQLWIHLLHCILAGAPLFRHQRKRLRLRGTTVRLSVCSDLISSNSFVNRMFSFLSLSFSSNSSAGALQGDEFDEITCSSPELDGDTIGFAFGIADNGCGDGTATVAVVPAGGDAERIFRR</sequence>
<dbReference type="AlphaFoldDB" id="A0A371I5T5"/>
<gene>
    <name evidence="1" type="ORF">CR513_05080</name>
</gene>